<sequence length="419" mass="48807">MIRNRNSKWRQLDNAAKIFPAVSDKRDERVFRFVCELKEEVDPLILQVALDESIKIFPMFLCVIRKGFFWNYMEERDIRPLVTEENMPPCSGIYVRDQRNLLFRVTYYKKRINFEVFHALTDGTGALQFLKTLVHYYLKLVHPDEVNEPIYSYDATYTEKEEDSFKKYYKKVDKTIKIPKYRSFQLGGRKLDVGNMGIIEGKLSVSEVLKISREYNTTMTVLLTAIYLAAIEKEIGPRHKQKTATLMVPVNLRNYFPSASASNFFGWINVGYDFGVRGKELPEIISYVSEFFKKELTTERLAVRVNDFVKLEENILARLLPLEIKNFGMKMGSKVKRYAVTAIFSNIGKVEMPEECSPYIELFDIFISTPKMQLCMCSFNDQLVLNFTSVYESTNVQRNFFRILSGLGLEVEISARDPQ</sequence>
<name>A0A1I0R0C5_9FIRM</name>
<keyword evidence="2" id="KW-1185">Reference proteome</keyword>
<evidence type="ECO:0000313" key="2">
    <source>
        <dbReference type="Proteomes" id="UP000199701"/>
    </source>
</evidence>
<evidence type="ECO:0000313" key="1">
    <source>
        <dbReference type="EMBL" id="SEW33763.1"/>
    </source>
</evidence>
<organism evidence="1 2">
    <name type="scientific">[Clostridium] fimetarium</name>
    <dbReference type="NCBI Taxonomy" id="99656"/>
    <lineage>
        <taxon>Bacteria</taxon>
        <taxon>Bacillati</taxon>
        <taxon>Bacillota</taxon>
        <taxon>Clostridia</taxon>
        <taxon>Lachnospirales</taxon>
        <taxon>Lachnospiraceae</taxon>
    </lineage>
</organism>
<dbReference type="Proteomes" id="UP000199701">
    <property type="component" value="Unassembled WGS sequence"/>
</dbReference>
<accession>A0A1I0R0C5</accession>
<dbReference type="EMBL" id="FOJI01000010">
    <property type="protein sequence ID" value="SEW33763.1"/>
    <property type="molecule type" value="Genomic_DNA"/>
</dbReference>
<gene>
    <name evidence="1" type="ORF">SAMN05421659_110159</name>
</gene>
<dbReference type="OrthoDB" id="4876345at2"/>
<protein>
    <submittedName>
        <fullName evidence="1">Uncharacterized protein, contains a NRPS condensation (Elongation) domain</fullName>
    </submittedName>
</protein>
<proteinExistence type="predicted"/>
<dbReference type="AlphaFoldDB" id="A0A1I0R0C5"/>
<dbReference type="STRING" id="99656.SAMN05421659_110159"/>
<dbReference type="RefSeq" id="WP_092454947.1">
    <property type="nucleotide sequence ID" value="NZ_FOJI01000010.1"/>
</dbReference>
<reference evidence="1 2" key="1">
    <citation type="submission" date="2016-10" db="EMBL/GenBank/DDBJ databases">
        <authorList>
            <person name="de Groot N.N."/>
        </authorList>
    </citation>
    <scope>NUCLEOTIDE SEQUENCE [LARGE SCALE GENOMIC DNA]</scope>
    <source>
        <strain evidence="1 2">DSM 9179</strain>
    </source>
</reference>